<name>A0A336LJT6_CULSO</name>
<protein>
    <submittedName>
        <fullName evidence="3">CSON007398 protein</fullName>
    </submittedName>
</protein>
<dbReference type="PROSITE" id="PS50181">
    <property type="entry name" value="FBOX"/>
    <property type="match status" value="1"/>
</dbReference>
<dbReference type="InterPro" id="IPR036047">
    <property type="entry name" value="F-box-like_dom_sf"/>
</dbReference>
<proteinExistence type="predicted"/>
<dbReference type="InterPro" id="IPR001810">
    <property type="entry name" value="F-box_dom"/>
</dbReference>
<dbReference type="Pfam" id="PF00646">
    <property type="entry name" value="F-box"/>
    <property type="match status" value="1"/>
</dbReference>
<sequence length="351" mass="41560">MEQLDENYTLDSLPLEITETILRWLPPNKRLTMRQVCQKWKNLTEHSPEIRKDLHLKFNAWELKNLNFEILKTTKTKFYQLSLIQCEYSQISEDVWKNILPHIKILSLRYCLTMSLTDFYNILKLTNDLETIQIFDHFPSLGVGYKLASFLSFEWPVGKIKQFEMFRASAVDNEKLEKFVDKMSNLELFRIESRVFERLENTIFNIINNKLMTLKTLILVDNKEEAGADKILVMLTSLFSNNLNGSVDYMDYMEVDCYGGPKLLKFGCRLDKVIVTPVLREFIEYYGLIQVFEVWTDEAVLDPNFLFDMFEYSSSLRKIIIHCDQFDKTFTRNEVILHKKHGLKKIVFFPD</sequence>
<dbReference type="SUPFAM" id="SSF81383">
    <property type="entry name" value="F-box domain"/>
    <property type="match status" value="1"/>
</dbReference>
<accession>A0A336LJT6</accession>
<gene>
    <name evidence="3" type="primary">CSON007398</name>
</gene>
<organism evidence="3">
    <name type="scientific">Culicoides sonorensis</name>
    <name type="common">Biting midge</name>
    <dbReference type="NCBI Taxonomy" id="179676"/>
    <lineage>
        <taxon>Eukaryota</taxon>
        <taxon>Metazoa</taxon>
        <taxon>Ecdysozoa</taxon>
        <taxon>Arthropoda</taxon>
        <taxon>Hexapoda</taxon>
        <taxon>Insecta</taxon>
        <taxon>Pterygota</taxon>
        <taxon>Neoptera</taxon>
        <taxon>Endopterygota</taxon>
        <taxon>Diptera</taxon>
        <taxon>Nematocera</taxon>
        <taxon>Chironomoidea</taxon>
        <taxon>Ceratopogonidae</taxon>
        <taxon>Ceratopogoninae</taxon>
        <taxon>Culicoides</taxon>
        <taxon>Monoculicoides</taxon>
    </lineage>
</organism>
<dbReference type="AlphaFoldDB" id="A0A336LJT6"/>
<evidence type="ECO:0000313" key="3">
    <source>
        <dbReference type="EMBL" id="SSX18170.1"/>
    </source>
</evidence>
<reference evidence="3" key="2">
    <citation type="submission" date="2018-07" db="EMBL/GenBank/DDBJ databases">
        <authorList>
            <person name="Quirk P.G."/>
            <person name="Krulwich T.A."/>
        </authorList>
    </citation>
    <scope>NUCLEOTIDE SEQUENCE</scope>
</reference>
<evidence type="ECO:0000259" key="1">
    <source>
        <dbReference type="PROSITE" id="PS50181"/>
    </source>
</evidence>
<reference evidence="2" key="1">
    <citation type="submission" date="2018-04" db="EMBL/GenBank/DDBJ databases">
        <authorList>
            <person name="Go L.Y."/>
            <person name="Mitchell J.A."/>
        </authorList>
    </citation>
    <scope>NUCLEOTIDE SEQUENCE</scope>
    <source>
        <tissue evidence="2">Whole organism</tissue>
    </source>
</reference>
<dbReference type="EMBL" id="UFQS01000027">
    <property type="protein sequence ID" value="SSW97784.1"/>
    <property type="molecule type" value="Genomic_DNA"/>
</dbReference>
<dbReference type="VEuPathDB" id="VectorBase:CSON007398"/>
<dbReference type="Gene3D" id="1.20.1280.50">
    <property type="match status" value="1"/>
</dbReference>
<dbReference type="SMART" id="SM00256">
    <property type="entry name" value="FBOX"/>
    <property type="match status" value="1"/>
</dbReference>
<dbReference type="EMBL" id="UFQT01000027">
    <property type="protein sequence ID" value="SSX18170.1"/>
    <property type="molecule type" value="Genomic_DNA"/>
</dbReference>
<feature type="domain" description="F-box" evidence="1">
    <location>
        <begin position="7"/>
        <end position="54"/>
    </location>
</feature>
<evidence type="ECO:0000313" key="2">
    <source>
        <dbReference type="EMBL" id="SSW97784.1"/>
    </source>
</evidence>